<reference evidence="2" key="1">
    <citation type="journal article" date="2019" name="Int. J. Syst. Evol. Microbiol.">
        <title>The Global Catalogue of Microorganisms (GCM) 10K type strain sequencing project: providing services to taxonomists for standard genome sequencing and annotation.</title>
        <authorList>
            <consortium name="The Broad Institute Genomics Platform"/>
            <consortium name="The Broad Institute Genome Sequencing Center for Infectious Disease"/>
            <person name="Wu L."/>
            <person name="Ma J."/>
        </authorList>
    </citation>
    <scope>NUCLEOTIDE SEQUENCE [LARGE SCALE GENOMIC DNA]</scope>
    <source>
        <strain evidence="2">JCM 4733</strain>
    </source>
</reference>
<sequence length="39" mass="3990">MTGDGRAAAIAIAVTSNIAPSPRGHPHTEALFDEVLCAK</sequence>
<name>A0ABQ3DAF9_9ACTN</name>
<dbReference type="Proteomes" id="UP000653644">
    <property type="component" value="Unassembled WGS sequence"/>
</dbReference>
<organism evidence="1 2">
    <name type="scientific">Streptomyces canarius</name>
    <dbReference type="NCBI Taxonomy" id="285453"/>
    <lineage>
        <taxon>Bacteria</taxon>
        <taxon>Bacillati</taxon>
        <taxon>Actinomycetota</taxon>
        <taxon>Actinomycetes</taxon>
        <taxon>Kitasatosporales</taxon>
        <taxon>Streptomycetaceae</taxon>
        <taxon>Streptomyces</taxon>
    </lineage>
</organism>
<evidence type="ECO:0000313" key="2">
    <source>
        <dbReference type="Proteomes" id="UP000653644"/>
    </source>
</evidence>
<keyword evidence="2" id="KW-1185">Reference proteome</keyword>
<accession>A0ABQ3DAF9</accession>
<proteinExistence type="predicted"/>
<gene>
    <name evidence="1" type="ORF">GCM10010345_85670</name>
</gene>
<dbReference type="EMBL" id="BMVN01000067">
    <property type="protein sequence ID" value="GHA68925.1"/>
    <property type="molecule type" value="Genomic_DNA"/>
</dbReference>
<comment type="caution">
    <text evidence="1">The sequence shown here is derived from an EMBL/GenBank/DDBJ whole genome shotgun (WGS) entry which is preliminary data.</text>
</comment>
<protein>
    <submittedName>
        <fullName evidence="1">Uncharacterized protein</fullName>
    </submittedName>
</protein>
<evidence type="ECO:0000313" key="1">
    <source>
        <dbReference type="EMBL" id="GHA68925.1"/>
    </source>
</evidence>